<dbReference type="STRING" id="1943.AQJ64_25040"/>
<proteinExistence type="predicted"/>
<evidence type="ECO:0008006" key="3">
    <source>
        <dbReference type="Google" id="ProtNLM"/>
    </source>
</evidence>
<gene>
    <name evidence="1" type="ORF">AQJ64_25040</name>
</gene>
<reference evidence="1 2" key="1">
    <citation type="submission" date="2015-10" db="EMBL/GenBank/DDBJ databases">
        <title>Draft genome sequence of Streptomyces griseoruber DSM 40281, type strain for the species Streptomyces griseoruber.</title>
        <authorList>
            <person name="Ruckert C."/>
            <person name="Winkler A."/>
            <person name="Kalinowski J."/>
            <person name="Kampfer P."/>
            <person name="Glaeser S."/>
        </authorList>
    </citation>
    <scope>NUCLEOTIDE SEQUENCE [LARGE SCALE GENOMIC DNA]</scope>
    <source>
        <strain evidence="1 2">DSM 40281</strain>
    </source>
</reference>
<dbReference type="EMBL" id="LMWW01000040">
    <property type="protein sequence ID" value="KUN80843.1"/>
    <property type="molecule type" value="Genomic_DNA"/>
</dbReference>
<dbReference type="AlphaFoldDB" id="A0A101SVT5"/>
<evidence type="ECO:0000313" key="1">
    <source>
        <dbReference type="EMBL" id="KUN80843.1"/>
    </source>
</evidence>
<accession>A0A101SVT5</accession>
<name>A0A101SVT5_9ACTN</name>
<comment type="caution">
    <text evidence="1">The sequence shown here is derived from an EMBL/GenBank/DDBJ whole genome shotgun (WGS) entry which is preliminary data.</text>
</comment>
<organism evidence="1 2">
    <name type="scientific">Streptomyces griseoruber</name>
    <dbReference type="NCBI Taxonomy" id="1943"/>
    <lineage>
        <taxon>Bacteria</taxon>
        <taxon>Bacillati</taxon>
        <taxon>Actinomycetota</taxon>
        <taxon>Actinomycetes</taxon>
        <taxon>Kitasatosporales</taxon>
        <taxon>Streptomycetaceae</taxon>
        <taxon>Streptomyces</taxon>
    </lineage>
</organism>
<dbReference type="Proteomes" id="UP000052982">
    <property type="component" value="Unassembled WGS sequence"/>
</dbReference>
<protein>
    <recommendedName>
        <fullName evidence="3">HTH marR-type domain-containing protein</fullName>
    </recommendedName>
</protein>
<keyword evidence="2" id="KW-1185">Reference proteome</keyword>
<sequence length="85" mass="8997">MVDEGHVTRDGSLLSLTEAGVREAGAITAAWAGWLEERVARDIGHPAPSDLRAAVDAISKRLLAEDLGDEALRRRAEPEAAVVAP</sequence>
<evidence type="ECO:0000313" key="2">
    <source>
        <dbReference type="Proteomes" id="UP000052982"/>
    </source>
</evidence>